<evidence type="ECO:0000256" key="3">
    <source>
        <dbReference type="ARBA" id="ARBA00023170"/>
    </source>
</evidence>
<feature type="chain" id="PRO_5026344387" evidence="5">
    <location>
        <begin position="20"/>
        <end position="544"/>
    </location>
</feature>
<dbReference type="Proteomes" id="UP000424527">
    <property type="component" value="Unassembled WGS sequence"/>
</dbReference>
<dbReference type="SUPFAM" id="SSF53300">
    <property type="entry name" value="vWA-like"/>
    <property type="match status" value="1"/>
</dbReference>
<dbReference type="GO" id="GO:0008305">
    <property type="term" value="C:integrin complex"/>
    <property type="evidence" value="ECO:0007669"/>
    <property type="project" value="TreeGrafter"/>
</dbReference>
<dbReference type="PANTHER" id="PTHR23220">
    <property type="entry name" value="INTEGRIN ALPHA"/>
    <property type="match status" value="1"/>
</dbReference>
<dbReference type="Gene3D" id="1.20.5.930">
    <property type="entry name" value="Bicelle-embedded integrin alpha(iib) transmembrane segment"/>
    <property type="match status" value="1"/>
</dbReference>
<organism evidence="7 8">
    <name type="scientific">Larimichthys crocea</name>
    <name type="common">Large yellow croaker</name>
    <name type="synonym">Pseudosciaena crocea</name>
    <dbReference type="NCBI Taxonomy" id="215358"/>
    <lineage>
        <taxon>Eukaryota</taxon>
        <taxon>Metazoa</taxon>
        <taxon>Chordata</taxon>
        <taxon>Craniata</taxon>
        <taxon>Vertebrata</taxon>
        <taxon>Euteleostomi</taxon>
        <taxon>Actinopterygii</taxon>
        <taxon>Neopterygii</taxon>
        <taxon>Teleostei</taxon>
        <taxon>Neoteleostei</taxon>
        <taxon>Acanthomorphata</taxon>
        <taxon>Eupercaria</taxon>
        <taxon>Sciaenidae</taxon>
        <taxon>Larimichthys</taxon>
    </lineage>
</organism>
<keyword evidence="8" id="KW-1185">Reference proteome</keyword>
<dbReference type="PANTHER" id="PTHR23220:SF118">
    <property type="entry name" value="INTEGRIN ALPHA-X"/>
    <property type="match status" value="1"/>
</dbReference>
<keyword evidence="5" id="KW-0732">Signal</keyword>
<keyword evidence="4" id="KW-0812">Transmembrane</keyword>
<dbReference type="GO" id="GO:0098609">
    <property type="term" value="P:cell-cell adhesion"/>
    <property type="evidence" value="ECO:0007669"/>
    <property type="project" value="TreeGrafter"/>
</dbReference>
<reference evidence="7 8" key="1">
    <citation type="submission" date="2019-07" db="EMBL/GenBank/DDBJ databases">
        <title>Chromosome genome assembly for large yellow croaker.</title>
        <authorList>
            <person name="Xiao S."/>
        </authorList>
    </citation>
    <scope>NUCLEOTIDE SEQUENCE [LARGE SCALE GENOMIC DNA]</scope>
    <source>
        <strain evidence="7">JMULYC20181020</strain>
        <tissue evidence="7">Muscle</tissue>
    </source>
</reference>
<keyword evidence="7" id="KW-0401">Integrin</keyword>
<keyword evidence="4" id="KW-0472">Membrane</keyword>
<dbReference type="GO" id="GO:0033627">
    <property type="term" value="P:cell adhesion mediated by integrin"/>
    <property type="evidence" value="ECO:0007669"/>
    <property type="project" value="TreeGrafter"/>
</dbReference>
<evidence type="ECO:0000313" key="7">
    <source>
        <dbReference type="EMBL" id="KAE8284271.1"/>
    </source>
</evidence>
<dbReference type="Gene3D" id="3.40.50.410">
    <property type="entry name" value="von Willebrand factor, type A domain"/>
    <property type="match status" value="1"/>
</dbReference>
<dbReference type="GO" id="GO:0005178">
    <property type="term" value="F:integrin binding"/>
    <property type="evidence" value="ECO:0007669"/>
    <property type="project" value="TreeGrafter"/>
</dbReference>
<dbReference type="GO" id="GO:0009897">
    <property type="term" value="C:external side of plasma membrane"/>
    <property type="evidence" value="ECO:0007669"/>
    <property type="project" value="TreeGrafter"/>
</dbReference>
<dbReference type="Gene3D" id="2.60.40.1530">
    <property type="entry name" value="ntegrin, alpha v. Chain A, domain 4"/>
    <property type="match status" value="1"/>
</dbReference>
<feature type="transmembrane region" description="Helical" evidence="4">
    <location>
        <begin position="492"/>
        <end position="511"/>
    </location>
</feature>
<evidence type="ECO:0000256" key="5">
    <source>
        <dbReference type="SAM" id="SignalP"/>
    </source>
</evidence>
<dbReference type="SMART" id="SM00327">
    <property type="entry name" value="VWA"/>
    <property type="match status" value="1"/>
</dbReference>
<dbReference type="PROSITE" id="PS50234">
    <property type="entry name" value="VWFA"/>
    <property type="match status" value="1"/>
</dbReference>
<accession>A0A6G0HZ29</accession>
<dbReference type="Pfam" id="PF00092">
    <property type="entry name" value="VWA"/>
    <property type="match status" value="1"/>
</dbReference>
<keyword evidence="4" id="KW-1133">Transmembrane helix</keyword>
<evidence type="ECO:0000259" key="6">
    <source>
        <dbReference type="PROSITE" id="PS50234"/>
    </source>
</evidence>
<evidence type="ECO:0000256" key="4">
    <source>
        <dbReference type="SAM" id="Phobius"/>
    </source>
</evidence>
<dbReference type="GO" id="GO:0007160">
    <property type="term" value="P:cell-matrix adhesion"/>
    <property type="evidence" value="ECO:0007669"/>
    <property type="project" value="TreeGrafter"/>
</dbReference>
<gene>
    <name evidence="7" type="ORF">D5F01_LYC17602</name>
</gene>
<protein>
    <submittedName>
        <fullName evidence="7">Integrin alpha-M CD11 antigen-like family member B</fullName>
    </submittedName>
</protein>
<proteinExistence type="inferred from homology"/>
<dbReference type="InterPro" id="IPR048633">
    <property type="entry name" value="ITGAX-like_Ig_3"/>
</dbReference>
<dbReference type="Pfam" id="PF21520">
    <property type="entry name" value="ITGAX-like_Ig_3"/>
    <property type="match status" value="1"/>
</dbReference>
<feature type="signal peptide" evidence="5">
    <location>
        <begin position="1"/>
        <end position="19"/>
    </location>
</feature>
<evidence type="ECO:0000313" key="8">
    <source>
        <dbReference type="Proteomes" id="UP000424527"/>
    </source>
</evidence>
<name>A0A6G0HZ29_LARCR</name>
<dbReference type="InterPro" id="IPR002035">
    <property type="entry name" value="VWF_A"/>
</dbReference>
<dbReference type="PRINTS" id="PR00453">
    <property type="entry name" value="VWFADOMAIN"/>
</dbReference>
<keyword evidence="3" id="KW-0675">Receptor</keyword>
<sequence length="544" mass="60537">MDRIITIITFLSVLKAALCFNIDPVAWKSLSNDAAGFGYQVVQRSSDLLVSAPLEQYAPNGRGQIYKCSTTSCQKLLVPQPDFAVNMSLGLTMTSDPITQNTMACGPTIPKDCQKCRIEADIAFLLDGSGSVVPQDFQRMKVFVKDLVSSFVDKDTQFAISQFSTGFKVHYYFDTFDRNYWHHQIDGISQLTGWTYTANAIKRVVQEVFSPNRGARPNVKRVLIVITDGESNDRKDLQGATNLAENAKIVRFTIGTEHVFQVGNFGALETIRNSLQEKIFAIEGSQTDGESLKLEMSQEGFSAAYVPKGFQMGIVGANQWKGGYMKYTSSRKKSGSYEPLNVESDSYLASARINCNFTLDSTRKAPNNRAYISEKQRMTNKSVDLDLRQPKCFNVNFFVEDCSVAQCRVFKCNMFMGRLERKTLKISANLSSRWIQQIGLKSAKYLLTSTASLEYDRNQYIFFSTGSNNNPPIRKIEAEVEVYSDPDFTKEIVGGSLGGLALLALLTAGLYKAGFFKSKYNDMINADEADLGDDGGEPEETPEA</sequence>
<dbReference type="GO" id="GO:0007229">
    <property type="term" value="P:integrin-mediated signaling pathway"/>
    <property type="evidence" value="ECO:0007669"/>
    <property type="project" value="UniProtKB-KW"/>
</dbReference>
<dbReference type="EMBL" id="REGW02000017">
    <property type="protein sequence ID" value="KAE8284271.1"/>
    <property type="molecule type" value="Genomic_DNA"/>
</dbReference>
<evidence type="ECO:0000256" key="1">
    <source>
        <dbReference type="ARBA" id="ARBA00008054"/>
    </source>
</evidence>
<comment type="caution">
    <text evidence="7">The sequence shown here is derived from an EMBL/GenBank/DDBJ whole genome shotgun (WGS) entry which is preliminary data.</text>
</comment>
<feature type="domain" description="VWFA" evidence="6">
    <location>
        <begin position="121"/>
        <end position="296"/>
    </location>
</feature>
<evidence type="ECO:0000256" key="2">
    <source>
        <dbReference type="ARBA" id="ARBA00022889"/>
    </source>
</evidence>
<keyword evidence="2" id="KW-0130">Cell adhesion</keyword>
<comment type="similarity">
    <text evidence="1">Belongs to the integrin alpha chain family.</text>
</comment>
<dbReference type="InterPro" id="IPR036465">
    <property type="entry name" value="vWFA_dom_sf"/>
</dbReference>
<dbReference type="AlphaFoldDB" id="A0A6G0HZ29"/>